<evidence type="ECO:0000313" key="10">
    <source>
        <dbReference type="Proteomes" id="UP000659344"/>
    </source>
</evidence>
<keyword evidence="10" id="KW-1185">Reference proteome</keyword>
<name>A0ABQ1YUG7_9BACL</name>
<feature type="transmembrane region" description="Helical" evidence="7">
    <location>
        <begin position="12"/>
        <end position="35"/>
    </location>
</feature>
<feature type="transmembrane region" description="Helical" evidence="7">
    <location>
        <begin position="405"/>
        <end position="423"/>
    </location>
</feature>
<dbReference type="Gene3D" id="1.20.1250.20">
    <property type="entry name" value="MFS general substrate transporter like domains"/>
    <property type="match status" value="1"/>
</dbReference>
<evidence type="ECO:0000256" key="7">
    <source>
        <dbReference type="SAM" id="Phobius"/>
    </source>
</evidence>
<proteinExistence type="predicted"/>
<keyword evidence="5 7" id="KW-1133">Transmembrane helix</keyword>
<dbReference type="InterPro" id="IPR011701">
    <property type="entry name" value="MFS"/>
</dbReference>
<dbReference type="Gene3D" id="1.20.1720.10">
    <property type="entry name" value="Multidrug resistance protein D"/>
    <property type="match status" value="1"/>
</dbReference>
<evidence type="ECO:0000259" key="8">
    <source>
        <dbReference type="PROSITE" id="PS50850"/>
    </source>
</evidence>
<feature type="transmembrane region" description="Helical" evidence="7">
    <location>
        <begin position="230"/>
        <end position="253"/>
    </location>
</feature>
<dbReference type="EMBL" id="BMFT01000004">
    <property type="protein sequence ID" value="GGH36965.1"/>
    <property type="molecule type" value="Genomic_DNA"/>
</dbReference>
<comment type="caution">
    <text evidence="9">The sequence shown here is derived from an EMBL/GenBank/DDBJ whole genome shotgun (WGS) entry which is preliminary data.</text>
</comment>
<feature type="transmembrane region" description="Helical" evidence="7">
    <location>
        <begin position="197"/>
        <end position="218"/>
    </location>
</feature>
<keyword evidence="2" id="KW-0813">Transport</keyword>
<dbReference type="PRINTS" id="PR01036">
    <property type="entry name" value="TCRTETB"/>
</dbReference>
<dbReference type="PANTHER" id="PTHR23501:SF170">
    <property type="entry name" value="MULTIDRUG RESISTANCE PROTEIN 3"/>
    <property type="match status" value="1"/>
</dbReference>
<feature type="transmembrane region" description="Helical" evidence="7">
    <location>
        <begin position="365"/>
        <end position="384"/>
    </location>
</feature>
<evidence type="ECO:0000256" key="6">
    <source>
        <dbReference type="ARBA" id="ARBA00023136"/>
    </source>
</evidence>
<dbReference type="NCBIfam" id="TIGR00711">
    <property type="entry name" value="efflux_EmrB"/>
    <property type="match status" value="1"/>
</dbReference>
<accession>A0ABQ1YUG7</accession>
<feature type="transmembrane region" description="Helical" evidence="7">
    <location>
        <begin position="78"/>
        <end position="97"/>
    </location>
</feature>
<evidence type="ECO:0000313" key="9">
    <source>
        <dbReference type="EMBL" id="GGH36965.1"/>
    </source>
</evidence>
<protein>
    <submittedName>
        <fullName evidence="9">MFS-type transporter YusP</fullName>
    </submittedName>
</protein>
<reference evidence="10" key="1">
    <citation type="journal article" date="2019" name="Int. J. Syst. Evol. Microbiol.">
        <title>The Global Catalogue of Microorganisms (GCM) 10K type strain sequencing project: providing services to taxonomists for standard genome sequencing and annotation.</title>
        <authorList>
            <consortium name="The Broad Institute Genomics Platform"/>
            <consortium name="The Broad Institute Genome Sequencing Center for Infectious Disease"/>
            <person name="Wu L."/>
            <person name="Ma J."/>
        </authorList>
    </citation>
    <scope>NUCLEOTIDE SEQUENCE [LARGE SCALE GENOMIC DNA]</scope>
    <source>
        <strain evidence="10">CGMCC 1.12769</strain>
    </source>
</reference>
<feature type="transmembrane region" description="Helical" evidence="7">
    <location>
        <begin position="333"/>
        <end position="353"/>
    </location>
</feature>
<feature type="transmembrane region" description="Helical" evidence="7">
    <location>
        <begin position="482"/>
        <end position="501"/>
    </location>
</feature>
<feature type="transmembrane region" description="Helical" evidence="7">
    <location>
        <begin position="307"/>
        <end position="326"/>
    </location>
</feature>
<keyword evidence="6 7" id="KW-0472">Membrane</keyword>
<feature type="transmembrane region" description="Helical" evidence="7">
    <location>
        <begin position="136"/>
        <end position="158"/>
    </location>
</feature>
<dbReference type="Pfam" id="PF07690">
    <property type="entry name" value="MFS_1"/>
    <property type="match status" value="1"/>
</dbReference>
<dbReference type="CDD" id="cd17502">
    <property type="entry name" value="MFS_Azr1_MDR_like"/>
    <property type="match status" value="1"/>
</dbReference>
<evidence type="ECO:0000256" key="2">
    <source>
        <dbReference type="ARBA" id="ARBA00022448"/>
    </source>
</evidence>
<feature type="domain" description="Major facilitator superfamily (MFS) profile" evidence="8">
    <location>
        <begin position="13"/>
        <end position="505"/>
    </location>
</feature>
<dbReference type="SUPFAM" id="SSF103473">
    <property type="entry name" value="MFS general substrate transporter"/>
    <property type="match status" value="1"/>
</dbReference>
<dbReference type="InterPro" id="IPR036259">
    <property type="entry name" value="MFS_trans_sf"/>
</dbReference>
<dbReference type="PROSITE" id="PS50850">
    <property type="entry name" value="MFS"/>
    <property type="match status" value="1"/>
</dbReference>
<keyword evidence="4 7" id="KW-0812">Transmembrane</keyword>
<evidence type="ECO:0000256" key="1">
    <source>
        <dbReference type="ARBA" id="ARBA00004651"/>
    </source>
</evidence>
<feature type="transmembrane region" description="Helical" evidence="7">
    <location>
        <begin position="47"/>
        <end position="66"/>
    </location>
</feature>
<dbReference type="InterPro" id="IPR020846">
    <property type="entry name" value="MFS_dom"/>
</dbReference>
<evidence type="ECO:0000256" key="4">
    <source>
        <dbReference type="ARBA" id="ARBA00022692"/>
    </source>
</evidence>
<dbReference type="Proteomes" id="UP000659344">
    <property type="component" value="Unassembled WGS sequence"/>
</dbReference>
<organism evidence="9 10">
    <name type="scientific">Paenibacillus segetis</name>
    <dbReference type="NCBI Taxonomy" id="1325360"/>
    <lineage>
        <taxon>Bacteria</taxon>
        <taxon>Bacillati</taxon>
        <taxon>Bacillota</taxon>
        <taxon>Bacilli</taxon>
        <taxon>Bacillales</taxon>
        <taxon>Paenibacillaceae</taxon>
        <taxon>Paenibacillus</taxon>
    </lineage>
</organism>
<dbReference type="RefSeq" id="WP_188542044.1">
    <property type="nucleotide sequence ID" value="NZ_BMFT01000004.1"/>
</dbReference>
<feature type="transmembrane region" description="Helical" evidence="7">
    <location>
        <begin position="103"/>
        <end position="124"/>
    </location>
</feature>
<sequence>MSNENEGSRTGLITIGLLMGLFLSSLDQTIISTAMPTVIKELGGLSVYSWVFTIYMLASTTTMPIYGKLADLFGRKRMYLIGIFLFLAGSTLCGLAGDMTELIIFRGIQGLGAGALMPISMTIVADIYPPDKRGKFMGLFGTVFAISSLLGPALGGVIVEHWNWGWIFYMNLVIGIPALIIIAIAMEESKSKERRSIDWFGALTLSGAIIAILLALVLGGSGQGEGMSYAWGSTEIIGLFSIGAMLLALFLWIEMKVKEPILPLHLFKIRVIGFGNIVGFFMSAGLFGAIVYIPLFVQGVIGVNSSISGYILTPLMLSVMITSTLAGRWMSKVSYRTILIPSMVLMSVGIALLSQITVDTTKLEMIIYMVIAGLGMGAIYPTIGTAAQSAVDINMRGVATSSSQFFRSIGGTIGVSVFGSLMSQQMASGINKLSTKSVSFPADQLENFTNPQILLDSAARASLPQEVLLELRNVFSNAIDHLFLGAVIFVLIGLIASFFMGDARLVGKNNITENKS</sequence>
<gene>
    <name evidence="9" type="primary">yusP</name>
    <name evidence="9" type="ORF">GCM10008013_44150</name>
</gene>
<feature type="transmembrane region" description="Helical" evidence="7">
    <location>
        <begin position="274"/>
        <end position="295"/>
    </location>
</feature>
<comment type="subcellular location">
    <subcellularLocation>
        <location evidence="1">Cell membrane</location>
        <topology evidence="1">Multi-pass membrane protein</topology>
    </subcellularLocation>
</comment>
<keyword evidence="3" id="KW-1003">Cell membrane</keyword>
<dbReference type="PANTHER" id="PTHR23501">
    <property type="entry name" value="MAJOR FACILITATOR SUPERFAMILY"/>
    <property type="match status" value="1"/>
</dbReference>
<evidence type="ECO:0000256" key="3">
    <source>
        <dbReference type="ARBA" id="ARBA00022475"/>
    </source>
</evidence>
<dbReference type="InterPro" id="IPR004638">
    <property type="entry name" value="EmrB-like"/>
</dbReference>
<evidence type="ECO:0000256" key="5">
    <source>
        <dbReference type="ARBA" id="ARBA00022989"/>
    </source>
</evidence>
<feature type="transmembrane region" description="Helical" evidence="7">
    <location>
        <begin position="164"/>
        <end position="185"/>
    </location>
</feature>